<feature type="domain" description="Rieske" evidence="7">
    <location>
        <begin position="74"/>
        <end position="144"/>
    </location>
</feature>
<dbReference type="Gene3D" id="2.102.10.10">
    <property type="entry name" value="Rieske [2Fe-2S] iron-sulphur domain"/>
    <property type="match status" value="1"/>
</dbReference>
<evidence type="ECO:0000256" key="3">
    <source>
        <dbReference type="ARBA" id="ARBA00023004"/>
    </source>
</evidence>
<proteinExistence type="predicted"/>
<keyword evidence="1" id="KW-0001">2Fe-2S</keyword>
<evidence type="ECO:0000256" key="5">
    <source>
        <dbReference type="ARBA" id="ARBA00023157"/>
    </source>
</evidence>
<reference evidence="9" key="1">
    <citation type="journal article" date="2013" name="ISME J.">
        <title>A small predatory core genome in the divergent marine Bacteriovorax marinus SJ and the terrestrial Bdellovibrio bacteriovorus.</title>
        <authorList>
            <person name="Crossman L.C."/>
            <person name="Chen H."/>
            <person name="Cerdeno-Tarraga A.M."/>
            <person name="Brooks K."/>
            <person name="Quail M.A."/>
            <person name="Pineiro S.A."/>
            <person name="Hobley L."/>
            <person name="Sockett R.E."/>
            <person name="Bentley S.D."/>
            <person name="Parkhill J."/>
            <person name="Williams H.N."/>
            <person name="Stine O.C."/>
        </authorList>
    </citation>
    <scope>NUCLEOTIDE SEQUENCE [LARGE SCALE GENOMIC DNA]</scope>
    <source>
        <strain evidence="9">ATCC BAA-682 / DSM 15412 / SJ</strain>
    </source>
</reference>
<evidence type="ECO:0000259" key="7">
    <source>
        <dbReference type="PROSITE" id="PS51296"/>
    </source>
</evidence>
<dbReference type="GO" id="GO:0046872">
    <property type="term" value="F:metal ion binding"/>
    <property type="evidence" value="ECO:0007669"/>
    <property type="project" value="UniProtKB-KW"/>
</dbReference>
<dbReference type="PROSITE" id="PS51257">
    <property type="entry name" value="PROKAR_LIPOPROTEIN"/>
    <property type="match status" value="1"/>
</dbReference>
<dbReference type="AlphaFoldDB" id="E1X2U4"/>
<gene>
    <name evidence="8" type="ordered locus">BMS_0207</name>
</gene>
<dbReference type="PROSITE" id="PS51296">
    <property type="entry name" value="RIESKE"/>
    <property type="match status" value="1"/>
</dbReference>
<evidence type="ECO:0000313" key="8">
    <source>
        <dbReference type="EMBL" id="CBW25139.1"/>
    </source>
</evidence>
<dbReference type="GO" id="GO:0051537">
    <property type="term" value="F:2 iron, 2 sulfur cluster binding"/>
    <property type="evidence" value="ECO:0007669"/>
    <property type="project" value="UniProtKB-KW"/>
</dbReference>
<dbReference type="STRING" id="862908.BMS_0207"/>
<evidence type="ECO:0000313" key="9">
    <source>
        <dbReference type="Proteomes" id="UP000008963"/>
    </source>
</evidence>
<accession>E1X2U4</accession>
<sequence length="167" mass="18902">MSTEMKQSLNRREFFSYLSVAWIAFSAACAGLATLAFRFSYPNVSFDPEMDFDAGRPGDYEEGVDERWKNGYGVWMVKQEGRLVALSNICTHLGCIPNWLPAELKFKCPCHGSGYYMSGVNFEGPAPRPLERYKISLTAKGTILVDKTKVYRQEKGQWDNPDSFLSV</sequence>
<dbReference type="PANTHER" id="PTHR10134">
    <property type="entry name" value="CYTOCHROME B-C1 COMPLEX SUBUNIT RIESKE, MITOCHONDRIAL"/>
    <property type="match status" value="1"/>
</dbReference>
<keyword evidence="5" id="KW-1015">Disulfide bond</keyword>
<keyword evidence="4" id="KW-0411">Iron-sulfur</keyword>
<evidence type="ECO:0000256" key="2">
    <source>
        <dbReference type="ARBA" id="ARBA00022723"/>
    </source>
</evidence>
<comment type="cofactor">
    <cofactor evidence="6">
        <name>[2Fe-2S] cluster</name>
        <dbReference type="ChEBI" id="CHEBI:190135"/>
    </cofactor>
</comment>
<keyword evidence="9" id="KW-1185">Reference proteome</keyword>
<dbReference type="GO" id="GO:0016020">
    <property type="term" value="C:membrane"/>
    <property type="evidence" value="ECO:0007669"/>
    <property type="project" value="InterPro"/>
</dbReference>
<dbReference type="InterPro" id="IPR017941">
    <property type="entry name" value="Rieske_2Fe-2S"/>
</dbReference>
<dbReference type="PATRIC" id="fig|862908.3.peg.199"/>
<evidence type="ECO:0000256" key="6">
    <source>
        <dbReference type="ARBA" id="ARBA00034078"/>
    </source>
</evidence>
<dbReference type="InterPro" id="IPR036922">
    <property type="entry name" value="Rieske_2Fe-2S_sf"/>
</dbReference>
<keyword evidence="3" id="KW-0408">Iron</keyword>
<keyword evidence="2" id="KW-0479">Metal-binding</keyword>
<evidence type="ECO:0000256" key="4">
    <source>
        <dbReference type="ARBA" id="ARBA00023014"/>
    </source>
</evidence>
<dbReference type="Pfam" id="PF00355">
    <property type="entry name" value="Rieske"/>
    <property type="match status" value="1"/>
</dbReference>
<dbReference type="InterPro" id="IPR014349">
    <property type="entry name" value="Rieske_Fe-S_prot"/>
</dbReference>
<dbReference type="SUPFAM" id="SSF50022">
    <property type="entry name" value="ISP domain"/>
    <property type="match status" value="1"/>
</dbReference>
<dbReference type="Proteomes" id="UP000008963">
    <property type="component" value="Chromosome"/>
</dbReference>
<dbReference type="eggNOG" id="COG0723">
    <property type="taxonomic scope" value="Bacteria"/>
</dbReference>
<name>E1X2U4_HALMS</name>
<dbReference type="PRINTS" id="PR00162">
    <property type="entry name" value="RIESKE"/>
</dbReference>
<dbReference type="EMBL" id="FQ312005">
    <property type="protein sequence ID" value="CBW25139.1"/>
    <property type="molecule type" value="Genomic_DNA"/>
</dbReference>
<organism evidence="8 9">
    <name type="scientific">Halobacteriovorax marinus (strain ATCC BAA-682 / DSM 15412 / SJ)</name>
    <name type="common">Bacteriovorax marinus</name>
    <dbReference type="NCBI Taxonomy" id="862908"/>
    <lineage>
        <taxon>Bacteria</taxon>
        <taxon>Pseudomonadati</taxon>
        <taxon>Bdellovibrionota</taxon>
        <taxon>Bacteriovoracia</taxon>
        <taxon>Bacteriovoracales</taxon>
        <taxon>Halobacteriovoraceae</taxon>
        <taxon>Halobacteriovorax</taxon>
    </lineage>
</organism>
<protein>
    <submittedName>
        <fullName evidence="8">Ubiquinol-cytochrome C reductase iron-sulfur subunit</fullName>
    </submittedName>
</protein>
<dbReference type="KEGG" id="bmx:BMS_0207"/>
<dbReference type="HOGENOM" id="CLU_055690_1_1_7"/>
<dbReference type="InterPro" id="IPR005805">
    <property type="entry name" value="Rieske_Fe-S_prot_C"/>
</dbReference>
<evidence type="ECO:0000256" key="1">
    <source>
        <dbReference type="ARBA" id="ARBA00022714"/>
    </source>
</evidence>